<dbReference type="STRING" id="1137284.GCA_001418205_02741"/>
<keyword evidence="12" id="KW-1185">Reference proteome</keyword>
<dbReference type="InterPro" id="IPR023198">
    <property type="entry name" value="PGP-like_dom2"/>
</dbReference>
<sequence>MRTPQHLKRLFEGWPELVCFDLDGTLVDSVPDIAAALDQSLVALGGAPAGEERVRGWVGYGSAKLVQQALEWANLPEARIEEGYKIFLKAYFENLAGRSTLYANVEPVLKAFKYQKVPVALITNKPSLFIKPLLDHFGISTYFSWMLGGDSLEDKKPSPVPLLHCMEDIESTPEKCLMIGDSLADYRAAKAAGFKCALVTYGYNHGVDLTELEADILVDDLAELLM</sequence>
<dbReference type="CDD" id="cd16417">
    <property type="entry name" value="HAD_PGPase"/>
    <property type="match status" value="1"/>
</dbReference>
<dbReference type="NCBIfam" id="NF009695">
    <property type="entry name" value="PRK13222.1-2"/>
    <property type="match status" value="1"/>
</dbReference>
<evidence type="ECO:0000256" key="6">
    <source>
        <dbReference type="ARBA" id="ARBA00022723"/>
    </source>
</evidence>
<dbReference type="InterPro" id="IPR023214">
    <property type="entry name" value="HAD_sf"/>
</dbReference>
<dbReference type="GO" id="GO:0046295">
    <property type="term" value="P:glycolate biosynthetic process"/>
    <property type="evidence" value="ECO:0007669"/>
    <property type="project" value="UniProtKB-UniRule"/>
</dbReference>
<name>A0A0K6IP31_9GAMM</name>
<dbReference type="Gene3D" id="3.40.50.1000">
    <property type="entry name" value="HAD superfamily/HAD-like"/>
    <property type="match status" value="1"/>
</dbReference>
<evidence type="ECO:0000256" key="3">
    <source>
        <dbReference type="ARBA" id="ARBA00004818"/>
    </source>
</evidence>
<feature type="binding site" evidence="10">
    <location>
        <position position="23"/>
    </location>
    <ligand>
        <name>Mg(2+)</name>
        <dbReference type="ChEBI" id="CHEBI:18420"/>
    </ligand>
</feature>
<evidence type="ECO:0000256" key="4">
    <source>
        <dbReference type="ARBA" id="ARBA00006171"/>
    </source>
</evidence>
<dbReference type="SFLD" id="SFLDS00003">
    <property type="entry name" value="Haloacid_Dehalogenase"/>
    <property type="match status" value="1"/>
</dbReference>
<dbReference type="AlphaFoldDB" id="A0A0K6IP31"/>
<dbReference type="HAMAP" id="MF_00495">
    <property type="entry name" value="GPH_hydrolase_bact"/>
    <property type="match status" value="1"/>
</dbReference>
<dbReference type="FunFam" id="3.40.50.1000:FF:000022">
    <property type="entry name" value="Phosphoglycolate phosphatase"/>
    <property type="match status" value="1"/>
</dbReference>
<proteinExistence type="inferred from homology"/>
<accession>A0A0K6IP31</accession>
<reference evidence="12" key="1">
    <citation type="submission" date="2015-08" db="EMBL/GenBank/DDBJ databases">
        <authorList>
            <person name="Varghese N."/>
        </authorList>
    </citation>
    <scope>NUCLEOTIDE SEQUENCE [LARGE SCALE GENOMIC DNA]</scope>
    <source>
        <strain evidence="12">JCM 18476</strain>
    </source>
</reference>
<evidence type="ECO:0000256" key="9">
    <source>
        <dbReference type="ARBA" id="ARBA00023277"/>
    </source>
</evidence>
<dbReference type="InterPro" id="IPR037512">
    <property type="entry name" value="PGPase_prok"/>
</dbReference>
<evidence type="ECO:0000256" key="7">
    <source>
        <dbReference type="ARBA" id="ARBA00022801"/>
    </source>
</evidence>
<protein>
    <recommendedName>
        <fullName evidence="5 10">Phosphoglycolate phosphatase</fullName>
        <shortName evidence="10">PGP</shortName>
        <shortName evidence="10">PGPase</shortName>
        <ecNumber evidence="5 10">3.1.3.18</ecNumber>
    </recommendedName>
</protein>
<dbReference type="SFLD" id="SFLDG01129">
    <property type="entry name" value="C1.5:_HAD__Beta-PGM__Phosphata"/>
    <property type="match status" value="1"/>
</dbReference>
<evidence type="ECO:0000256" key="8">
    <source>
        <dbReference type="ARBA" id="ARBA00022842"/>
    </source>
</evidence>
<dbReference type="Proteomes" id="UP000182769">
    <property type="component" value="Unassembled WGS sequence"/>
</dbReference>
<dbReference type="SUPFAM" id="SSF56784">
    <property type="entry name" value="HAD-like"/>
    <property type="match status" value="1"/>
</dbReference>
<comment type="function">
    <text evidence="10">Specifically catalyzes the dephosphorylation of 2-phosphoglycolate. Is involved in the dissimilation of the intracellular 2-phosphoglycolate formed during the DNA repair of 3'-phosphoglycolate ends, a major class of DNA lesions induced by oxidative stress.</text>
</comment>
<dbReference type="EMBL" id="CYHG01000009">
    <property type="protein sequence ID" value="CUB05062.1"/>
    <property type="molecule type" value="Genomic_DNA"/>
</dbReference>
<keyword evidence="8 10" id="KW-0460">Magnesium</keyword>
<dbReference type="InterPro" id="IPR036412">
    <property type="entry name" value="HAD-like_sf"/>
</dbReference>
<dbReference type="EC" id="3.1.3.18" evidence="5 10"/>
<feature type="binding site" evidence="10">
    <location>
        <position position="21"/>
    </location>
    <ligand>
        <name>Mg(2+)</name>
        <dbReference type="ChEBI" id="CHEBI:18420"/>
    </ligand>
</feature>
<dbReference type="NCBIfam" id="TIGR01449">
    <property type="entry name" value="PGP_bact"/>
    <property type="match status" value="1"/>
</dbReference>
<dbReference type="Pfam" id="PF00702">
    <property type="entry name" value="Hydrolase"/>
    <property type="match status" value="1"/>
</dbReference>
<dbReference type="PANTHER" id="PTHR43434:SF1">
    <property type="entry name" value="PHOSPHOGLYCOLATE PHOSPHATASE"/>
    <property type="match status" value="1"/>
</dbReference>
<evidence type="ECO:0000256" key="5">
    <source>
        <dbReference type="ARBA" id="ARBA00013078"/>
    </source>
</evidence>
<dbReference type="GO" id="GO:0005829">
    <property type="term" value="C:cytosol"/>
    <property type="evidence" value="ECO:0007669"/>
    <property type="project" value="TreeGrafter"/>
</dbReference>
<keyword evidence="7 10" id="KW-0378">Hydrolase</keyword>
<evidence type="ECO:0000313" key="11">
    <source>
        <dbReference type="EMBL" id="CUB05062.1"/>
    </source>
</evidence>
<keyword evidence="9 10" id="KW-0119">Carbohydrate metabolism</keyword>
<evidence type="ECO:0000256" key="2">
    <source>
        <dbReference type="ARBA" id="ARBA00001946"/>
    </source>
</evidence>
<keyword evidence="6 10" id="KW-0479">Metal-binding</keyword>
<comment type="cofactor">
    <cofactor evidence="2 10">
        <name>Mg(2+)</name>
        <dbReference type="ChEBI" id="CHEBI:18420"/>
    </cofactor>
</comment>
<evidence type="ECO:0000256" key="1">
    <source>
        <dbReference type="ARBA" id="ARBA00000830"/>
    </source>
</evidence>
<dbReference type="GO" id="GO:0046872">
    <property type="term" value="F:metal ion binding"/>
    <property type="evidence" value="ECO:0007669"/>
    <property type="project" value="UniProtKB-KW"/>
</dbReference>
<evidence type="ECO:0000313" key="12">
    <source>
        <dbReference type="Proteomes" id="UP000182769"/>
    </source>
</evidence>
<organism evidence="11 12">
    <name type="scientific">Marinomonas fungiae</name>
    <dbReference type="NCBI Taxonomy" id="1137284"/>
    <lineage>
        <taxon>Bacteria</taxon>
        <taxon>Pseudomonadati</taxon>
        <taxon>Pseudomonadota</taxon>
        <taxon>Gammaproteobacteria</taxon>
        <taxon>Oceanospirillales</taxon>
        <taxon>Oceanospirillaceae</taxon>
        <taxon>Marinomonas</taxon>
    </lineage>
</organism>
<comment type="catalytic activity">
    <reaction evidence="1 10">
        <text>2-phosphoglycolate + H2O = glycolate + phosphate</text>
        <dbReference type="Rhea" id="RHEA:14369"/>
        <dbReference type="ChEBI" id="CHEBI:15377"/>
        <dbReference type="ChEBI" id="CHEBI:29805"/>
        <dbReference type="ChEBI" id="CHEBI:43474"/>
        <dbReference type="ChEBI" id="CHEBI:58033"/>
        <dbReference type="EC" id="3.1.3.18"/>
    </reaction>
</comment>
<dbReference type="Gene3D" id="1.10.150.240">
    <property type="entry name" value="Putative phosphatase, domain 2"/>
    <property type="match status" value="1"/>
</dbReference>
<dbReference type="InterPro" id="IPR050155">
    <property type="entry name" value="HAD-like_hydrolase_sf"/>
</dbReference>
<dbReference type="SFLD" id="SFLDG01135">
    <property type="entry name" value="C1.5.6:_HAD__Beta-PGM__Phospha"/>
    <property type="match status" value="1"/>
</dbReference>
<dbReference type="PANTHER" id="PTHR43434">
    <property type="entry name" value="PHOSPHOGLYCOLATE PHOSPHATASE"/>
    <property type="match status" value="1"/>
</dbReference>
<dbReference type="NCBIfam" id="TIGR01549">
    <property type="entry name" value="HAD-SF-IA-v1"/>
    <property type="match status" value="1"/>
</dbReference>
<dbReference type="RefSeq" id="WP_055463807.1">
    <property type="nucleotide sequence ID" value="NZ_CYHG01000009.1"/>
</dbReference>
<gene>
    <name evidence="11" type="ORF">Ga0061065_10935</name>
</gene>
<dbReference type="GO" id="GO:0006281">
    <property type="term" value="P:DNA repair"/>
    <property type="evidence" value="ECO:0007669"/>
    <property type="project" value="TreeGrafter"/>
</dbReference>
<comment type="similarity">
    <text evidence="4 10">Belongs to the HAD-like hydrolase superfamily. CbbY/CbbZ/Gph/YieH family.</text>
</comment>
<evidence type="ECO:0000256" key="10">
    <source>
        <dbReference type="HAMAP-Rule" id="MF_00495"/>
    </source>
</evidence>
<dbReference type="GO" id="GO:0005975">
    <property type="term" value="P:carbohydrate metabolic process"/>
    <property type="evidence" value="ECO:0007669"/>
    <property type="project" value="InterPro"/>
</dbReference>
<dbReference type="GO" id="GO:0008967">
    <property type="term" value="F:phosphoglycolate phosphatase activity"/>
    <property type="evidence" value="ECO:0007669"/>
    <property type="project" value="UniProtKB-UniRule"/>
</dbReference>
<feature type="active site" description="Nucleophile" evidence="10">
    <location>
        <position position="21"/>
    </location>
</feature>
<dbReference type="OrthoDB" id="9776368at2"/>
<comment type="pathway">
    <text evidence="3 10">Organic acid metabolism; glycolate biosynthesis; glycolate from 2-phosphoglycolate: step 1/1.</text>
</comment>
<feature type="binding site" evidence="10">
    <location>
        <position position="181"/>
    </location>
    <ligand>
        <name>Mg(2+)</name>
        <dbReference type="ChEBI" id="CHEBI:18420"/>
    </ligand>
</feature>
<dbReference type="InterPro" id="IPR006439">
    <property type="entry name" value="HAD-SF_hydro_IA"/>
</dbReference>
<dbReference type="UniPathway" id="UPA00865">
    <property type="reaction ID" value="UER00834"/>
</dbReference>